<dbReference type="GO" id="GO:0005524">
    <property type="term" value="F:ATP binding"/>
    <property type="evidence" value="ECO:0007669"/>
    <property type="project" value="UniProtKB-KW"/>
</dbReference>
<dbReference type="SUPFAM" id="SSF55785">
    <property type="entry name" value="PYP-like sensor domain (PAS domain)"/>
    <property type="match status" value="1"/>
</dbReference>
<dbReference type="Gene3D" id="1.10.287.130">
    <property type="match status" value="1"/>
</dbReference>
<dbReference type="Pfam" id="PF02518">
    <property type="entry name" value="HATPase_c"/>
    <property type="match status" value="1"/>
</dbReference>
<keyword evidence="11" id="KW-0902">Two-component regulatory system</keyword>
<keyword evidence="5" id="KW-0808">Transferase</keyword>
<dbReference type="PANTHER" id="PTHR42878">
    <property type="entry name" value="TWO-COMPONENT HISTIDINE KINASE"/>
    <property type="match status" value="1"/>
</dbReference>
<keyword evidence="12 14" id="KW-0472">Membrane</keyword>
<feature type="transmembrane region" description="Helical" evidence="14">
    <location>
        <begin position="301"/>
        <end position="320"/>
    </location>
</feature>
<protein>
    <recommendedName>
        <fullName evidence="3">histidine kinase</fullName>
        <ecNumber evidence="3">2.7.13.3</ecNumber>
    </recommendedName>
</protein>
<keyword evidence="7" id="KW-0547">Nucleotide-binding</keyword>
<dbReference type="InterPro" id="IPR005467">
    <property type="entry name" value="His_kinase_dom"/>
</dbReference>
<dbReference type="Pfam" id="PF05226">
    <property type="entry name" value="CHASE2"/>
    <property type="match status" value="1"/>
</dbReference>
<dbReference type="RefSeq" id="WP_133736832.1">
    <property type="nucleotide sequence ID" value="NZ_SOAX01000006.1"/>
</dbReference>
<dbReference type="GO" id="GO:0016020">
    <property type="term" value="C:membrane"/>
    <property type="evidence" value="ECO:0007669"/>
    <property type="project" value="UniProtKB-SubCell"/>
</dbReference>
<dbReference type="InterPro" id="IPR003594">
    <property type="entry name" value="HATPase_dom"/>
</dbReference>
<dbReference type="InterPro" id="IPR036097">
    <property type="entry name" value="HisK_dim/P_sf"/>
</dbReference>
<evidence type="ECO:0000256" key="2">
    <source>
        <dbReference type="ARBA" id="ARBA00004141"/>
    </source>
</evidence>
<dbReference type="NCBIfam" id="TIGR00229">
    <property type="entry name" value="sensory_box"/>
    <property type="match status" value="1"/>
</dbReference>
<dbReference type="CDD" id="cd00082">
    <property type="entry name" value="HisKA"/>
    <property type="match status" value="1"/>
</dbReference>
<evidence type="ECO:0000256" key="14">
    <source>
        <dbReference type="SAM" id="Phobius"/>
    </source>
</evidence>
<keyword evidence="10 14" id="KW-1133">Transmembrane helix</keyword>
<proteinExistence type="predicted"/>
<dbReference type="AlphaFoldDB" id="A0A4R7JN43"/>
<dbReference type="SMART" id="SM00091">
    <property type="entry name" value="PAS"/>
    <property type="match status" value="1"/>
</dbReference>
<reference evidence="16 17" key="1">
    <citation type="submission" date="2019-03" db="EMBL/GenBank/DDBJ databases">
        <title>Genomic Encyclopedia of Type Strains, Phase IV (KMG-IV): sequencing the most valuable type-strain genomes for metagenomic binning, comparative biology and taxonomic classification.</title>
        <authorList>
            <person name="Goeker M."/>
        </authorList>
    </citation>
    <scope>NUCLEOTIDE SEQUENCE [LARGE SCALE GENOMIC DNA]</scope>
    <source>
        <strain evidence="16 17">DSM 15505</strain>
    </source>
</reference>
<dbReference type="GO" id="GO:0030295">
    <property type="term" value="F:protein kinase activator activity"/>
    <property type="evidence" value="ECO:0007669"/>
    <property type="project" value="TreeGrafter"/>
</dbReference>
<dbReference type="Gene3D" id="3.30.565.10">
    <property type="entry name" value="Histidine kinase-like ATPase, C-terminal domain"/>
    <property type="match status" value="1"/>
</dbReference>
<sequence>MRSSGLFPSRRLARWHLILPLTALLVLLTVTPATERLDLWLYDTLIQQSRLAPPDELVLVAIDEKSLDRLGRWPWPRQYHASLIDRLDQAGASTVAFDILFTEPSERGAQDRQLADAMKRHGDVVLPLHIYPSDDEQPLREFLPIASLTKAAGALGHVHVELDDDGIVRGFYRREGLGEAVWPSLADAVIQQSGMETQGSDTAAVAADAPFVNVRQNHVRIPFSGRAGRMPSVSYIDVLEGRVPPQKLRDKVVFVGITAAGFGDMLPTPVSGRTAPLSGVEFHANAFSAIAQDRVIQPVSGWASLLLGLFSVAIIGACFPRWRPMRTLALAAGLTLLPILVSYGLLRLQALWLTPGAPALTAALAFPLWTAQRLGLLNRFLNRQLHALGRERRITIGRLEDRAPAQLLDELQELLQASDSWLTSNHQPIRGQPPSGSDTLLPQKQAGKWHHEASRSRIRFFRNGYWHELGLVWTSEADAATVRPFLDSLHLHTGTTEPVIERSRERVSHHIEQVHNATLALAGMRRFIGSGFERMPDGVIVTDALGVIRYVNARIPEWFQLPRESLTGMPLQRLMISGSTEESRQPERIWRERILTILNERHEDVIDYWLRDRALLIHLAPFDLPEQRHPGLIVNLSDITNLRERQRQYREAIDFISHDVRSPLVSQLALLDQLRREDQPVAPETLDQIARLARRSYQLAEEFVQLARAEELTDKRFYDCELLTIAENAVDAVQEQALANQVRLELDGREDLWLSGNAELLERAVINLLTNAIQYSPGNTVVSVSVENAGQTGALSVTDQGPGIELEDQPMVFQRFRRQKGTEMGGPHGAGLGLAFVQTVAERHRGVVDLVSTPGRGSTFRLYLPLTEPD</sequence>
<dbReference type="InterPro" id="IPR007890">
    <property type="entry name" value="CHASE2"/>
</dbReference>
<dbReference type="InterPro" id="IPR000014">
    <property type="entry name" value="PAS"/>
</dbReference>
<evidence type="ECO:0000256" key="12">
    <source>
        <dbReference type="ARBA" id="ARBA00023136"/>
    </source>
</evidence>
<dbReference type="GO" id="GO:0000155">
    <property type="term" value="F:phosphorelay sensor kinase activity"/>
    <property type="evidence" value="ECO:0007669"/>
    <property type="project" value="InterPro"/>
</dbReference>
<dbReference type="InterPro" id="IPR013656">
    <property type="entry name" value="PAS_4"/>
</dbReference>
<gene>
    <name evidence="16" type="ORF">DES49_2600</name>
</gene>
<evidence type="ECO:0000256" key="11">
    <source>
        <dbReference type="ARBA" id="ARBA00023012"/>
    </source>
</evidence>
<evidence type="ECO:0000256" key="9">
    <source>
        <dbReference type="ARBA" id="ARBA00022840"/>
    </source>
</evidence>
<evidence type="ECO:0000256" key="10">
    <source>
        <dbReference type="ARBA" id="ARBA00022989"/>
    </source>
</evidence>
<dbReference type="EMBL" id="SOAX01000006">
    <property type="protein sequence ID" value="TDT38617.1"/>
    <property type="molecule type" value="Genomic_DNA"/>
</dbReference>
<keyword evidence="17" id="KW-1185">Reference proteome</keyword>
<dbReference type="InterPro" id="IPR050351">
    <property type="entry name" value="BphY/WalK/GraS-like"/>
</dbReference>
<evidence type="ECO:0000256" key="13">
    <source>
        <dbReference type="SAM" id="MobiDB-lite"/>
    </source>
</evidence>
<evidence type="ECO:0000256" key="1">
    <source>
        <dbReference type="ARBA" id="ARBA00000085"/>
    </source>
</evidence>
<feature type="domain" description="Histidine kinase" evidence="15">
    <location>
        <begin position="655"/>
        <end position="868"/>
    </location>
</feature>
<dbReference type="Pfam" id="PF08448">
    <property type="entry name" value="PAS_4"/>
    <property type="match status" value="1"/>
</dbReference>
<comment type="catalytic activity">
    <reaction evidence="1">
        <text>ATP + protein L-histidine = ADP + protein N-phospho-L-histidine.</text>
        <dbReference type="EC" id="2.7.13.3"/>
    </reaction>
</comment>
<evidence type="ECO:0000256" key="4">
    <source>
        <dbReference type="ARBA" id="ARBA00022553"/>
    </source>
</evidence>
<dbReference type="PRINTS" id="PR00344">
    <property type="entry name" value="BCTRLSENSOR"/>
</dbReference>
<dbReference type="CDD" id="cd00130">
    <property type="entry name" value="PAS"/>
    <property type="match status" value="1"/>
</dbReference>
<dbReference type="SMART" id="SM00387">
    <property type="entry name" value="HATPase_c"/>
    <property type="match status" value="1"/>
</dbReference>
<feature type="region of interest" description="Disordered" evidence="13">
    <location>
        <begin position="425"/>
        <end position="446"/>
    </location>
</feature>
<keyword evidence="8" id="KW-0418">Kinase</keyword>
<dbReference type="InterPro" id="IPR003661">
    <property type="entry name" value="HisK_dim/P_dom"/>
</dbReference>
<dbReference type="EC" id="2.7.13.3" evidence="3"/>
<dbReference type="InterPro" id="IPR036890">
    <property type="entry name" value="HATPase_C_sf"/>
</dbReference>
<accession>A0A4R7JN43</accession>
<keyword evidence="9" id="KW-0067">ATP-binding</keyword>
<dbReference type="SUPFAM" id="SSF47384">
    <property type="entry name" value="Homodimeric domain of signal transducing histidine kinase"/>
    <property type="match status" value="1"/>
</dbReference>
<dbReference type="SUPFAM" id="SSF55874">
    <property type="entry name" value="ATPase domain of HSP90 chaperone/DNA topoisomerase II/histidine kinase"/>
    <property type="match status" value="1"/>
</dbReference>
<dbReference type="GO" id="GO:0000156">
    <property type="term" value="F:phosphorelay response regulator activity"/>
    <property type="evidence" value="ECO:0007669"/>
    <property type="project" value="TreeGrafter"/>
</dbReference>
<dbReference type="PROSITE" id="PS50109">
    <property type="entry name" value="HIS_KIN"/>
    <property type="match status" value="1"/>
</dbReference>
<dbReference type="GO" id="GO:0007234">
    <property type="term" value="P:osmosensory signaling via phosphorelay pathway"/>
    <property type="evidence" value="ECO:0007669"/>
    <property type="project" value="TreeGrafter"/>
</dbReference>
<evidence type="ECO:0000256" key="5">
    <source>
        <dbReference type="ARBA" id="ARBA00022679"/>
    </source>
</evidence>
<evidence type="ECO:0000313" key="16">
    <source>
        <dbReference type="EMBL" id="TDT38617.1"/>
    </source>
</evidence>
<feature type="transmembrane region" description="Helical" evidence="14">
    <location>
        <begin position="327"/>
        <end position="346"/>
    </location>
</feature>
<evidence type="ECO:0000259" key="15">
    <source>
        <dbReference type="PROSITE" id="PS50109"/>
    </source>
</evidence>
<dbReference type="Gene3D" id="3.30.450.20">
    <property type="entry name" value="PAS domain"/>
    <property type="match status" value="1"/>
</dbReference>
<evidence type="ECO:0000256" key="7">
    <source>
        <dbReference type="ARBA" id="ARBA00022741"/>
    </source>
</evidence>
<dbReference type="OrthoDB" id="9806704at2"/>
<evidence type="ECO:0000256" key="8">
    <source>
        <dbReference type="ARBA" id="ARBA00022777"/>
    </source>
</evidence>
<dbReference type="Proteomes" id="UP000295830">
    <property type="component" value="Unassembled WGS sequence"/>
</dbReference>
<evidence type="ECO:0000313" key="17">
    <source>
        <dbReference type="Proteomes" id="UP000295830"/>
    </source>
</evidence>
<comment type="subcellular location">
    <subcellularLocation>
        <location evidence="2">Membrane</location>
        <topology evidence="2">Multi-pass membrane protein</topology>
    </subcellularLocation>
</comment>
<dbReference type="PANTHER" id="PTHR42878:SF7">
    <property type="entry name" value="SENSOR HISTIDINE KINASE GLRK"/>
    <property type="match status" value="1"/>
</dbReference>
<dbReference type="InterPro" id="IPR035965">
    <property type="entry name" value="PAS-like_dom_sf"/>
</dbReference>
<dbReference type="SMART" id="SM01080">
    <property type="entry name" value="CHASE2"/>
    <property type="match status" value="1"/>
</dbReference>
<dbReference type="InterPro" id="IPR004358">
    <property type="entry name" value="Sig_transdc_His_kin-like_C"/>
</dbReference>
<evidence type="ECO:0000256" key="3">
    <source>
        <dbReference type="ARBA" id="ARBA00012438"/>
    </source>
</evidence>
<dbReference type="CDD" id="cd00075">
    <property type="entry name" value="HATPase"/>
    <property type="match status" value="1"/>
</dbReference>
<keyword evidence="6 14" id="KW-0812">Transmembrane</keyword>
<comment type="caution">
    <text evidence="16">The sequence shown here is derived from an EMBL/GenBank/DDBJ whole genome shotgun (WGS) entry which is preliminary data.</text>
</comment>
<keyword evidence="4" id="KW-0597">Phosphoprotein</keyword>
<evidence type="ECO:0000256" key="6">
    <source>
        <dbReference type="ARBA" id="ARBA00022692"/>
    </source>
</evidence>
<organism evidence="16 17">
    <name type="scientific">Halospina denitrificans</name>
    <dbReference type="NCBI Taxonomy" id="332522"/>
    <lineage>
        <taxon>Bacteria</taxon>
        <taxon>Pseudomonadati</taxon>
        <taxon>Pseudomonadota</taxon>
        <taxon>Gammaproteobacteria</taxon>
        <taxon>Halospina</taxon>
    </lineage>
</organism>
<name>A0A4R7JN43_9GAMM</name>